<keyword evidence="3" id="KW-1185">Reference proteome</keyword>
<dbReference type="InterPro" id="IPR022617">
    <property type="entry name" value="Rad60/SUMO-like_dom"/>
</dbReference>
<proteinExistence type="predicted"/>
<protein>
    <submittedName>
        <fullName evidence="2">1524_t:CDS:1</fullName>
    </submittedName>
</protein>
<evidence type="ECO:0000313" key="2">
    <source>
        <dbReference type="EMBL" id="CAG8731291.1"/>
    </source>
</evidence>
<dbReference type="OrthoDB" id="442921at2759"/>
<dbReference type="EMBL" id="CAJVPZ010028401">
    <property type="protein sequence ID" value="CAG8731291.1"/>
    <property type="molecule type" value="Genomic_DNA"/>
</dbReference>
<evidence type="ECO:0000313" key="3">
    <source>
        <dbReference type="Proteomes" id="UP000789396"/>
    </source>
</evidence>
<dbReference type="InterPro" id="IPR029071">
    <property type="entry name" value="Ubiquitin-like_domsf"/>
</dbReference>
<accession>A0A9N9IEC4</accession>
<evidence type="ECO:0000259" key="1">
    <source>
        <dbReference type="Pfam" id="PF11976"/>
    </source>
</evidence>
<dbReference type="PANTHER" id="PTHR10562">
    <property type="entry name" value="SMALL UBIQUITIN-RELATED MODIFIER"/>
    <property type="match status" value="1"/>
</dbReference>
<dbReference type="Proteomes" id="UP000789396">
    <property type="component" value="Unassembled WGS sequence"/>
</dbReference>
<gene>
    <name evidence="2" type="ORF">RFULGI_LOCUS12156</name>
</gene>
<feature type="domain" description="Rad60/SUMO-like" evidence="1">
    <location>
        <begin position="33"/>
        <end position="82"/>
    </location>
</feature>
<organism evidence="2 3">
    <name type="scientific">Racocetra fulgida</name>
    <dbReference type="NCBI Taxonomy" id="60492"/>
    <lineage>
        <taxon>Eukaryota</taxon>
        <taxon>Fungi</taxon>
        <taxon>Fungi incertae sedis</taxon>
        <taxon>Mucoromycota</taxon>
        <taxon>Glomeromycotina</taxon>
        <taxon>Glomeromycetes</taxon>
        <taxon>Diversisporales</taxon>
        <taxon>Gigasporaceae</taxon>
        <taxon>Racocetra</taxon>
    </lineage>
</organism>
<reference evidence="2" key="1">
    <citation type="submission" date="2021-06" db="EMBL/GenBank/DDBJ databases">
        <authorList>
            <person name="Kallberg Y."/>
            <person name="Tangrot J."/>
            <person name="Rosling A."/>
        </authorList>
    </citation>
    <scope>NUCLEOTIDE SEQUENCE</scope>
    <source>
        <strain evidence="2">IN212</strain>
    </source>
</reference>
<feature type="non-terminal residue" evidence="2">
    <location>
        <position position="84"/>
    </location>
</feature>
<dbReference type="SUPFAM" id="SSF54236">
    <property type="entry name" value="Ubiquitin-like"/>
    <property type="match status" value="1"/>
</dbReference>
<comment type="caution">
    <text evidence="2">The sequence shown here is derived from an EMBL/GenBank/DDBJ whole genome shotgun (WGS) entry which is preliminary data.</text>
</comment>
<dbReference type="AlphaFoldDB" id="A0A9N9IEC4"/>
<dbReference type="Gene3D" id="3.10.20.90">
    <property type="entry name" value="Phosphatidylinositol 3-kinase Catalytic Subunit, Chain A, domain 1"/>
    <property type="match status" value="1"/>
</dbReference>
<dbReference type="Pfam" id="PF11976">
    <property type="entry name" value="Rad60-SLD"/>
    <property type="match status" value="1"/>
</dbReference>
<sequence length="84" mass="9690">MSSTPVSVQLIGQPVESMKEGTNSEHINLKVVEDRNEMFFKIKRTTQLKKLMDAFCEKQTRDVKSFRFLYDGARIQAHDTPLEA</sequence>
<name>A0A9N9IEC4_9GLOM</name>